<dbReference type="EMBL" id="AAIVFG010000033">
    <property type="protein sequence ID" value="ECI4617831.1"/>
    <property type="molecule type" value="Genomic_DNA"/>
</dbReference>
<comment type="caution">
    <text evidence="1">The sequence shown here is derived from an EMBL/GenBank/DDBJ whole genome shotgun (WGS) entry which is preliminary data.</text>
</comment>
<protein>
    <submittedName>
        <fullName evidence="1">Uncharacterized protein</fullName>
    </submittedName>
</protein>
<name>A0A3U4YER9_SALET</name>
<accession>A0A3U4YER9</accession>
<reference evidence="1" key="1">
    <citation type="submission" date="2018-06" db="EMBL/GenBank/DDBJ databases">
        <authorList>
            <person name="Ashton P.M."/>
            <person name="Dallman T."/>
            <person name="Nair S."/>
            <person name="De Pinna E."/>
            <person name="Peters T."/>
            <person name="Grant K."/>
        </authorList>
    </citation>
    <scope>NUCLEOTIDE SEQUENCE</scope>
    <source>
        <strain evidence="1">527491</strain>
    </source>
</reference>
<gene>
    <name evidence="1" type="ORF">DPC26_19755</name>
</gene>
<evidence type="ECO:0000313" key="1">
    <source>
        <dbReference type="EMBL" id="ECI4617831.1"/>
    </source>
</evidence>
<proteinExistence type="predicted"/>
<dbReference type="AlphaFoldDB" id="A0A3U4YER9"/>
<organism evidence="1">
    <name type="scientific">Salmonella enterica I</name>
    <dbReference type="NCBI Taxonomy" id="59201"/>
    <lineage>
        <taxon>Bacteria</taxon>
        <taxon>Pseudomonadati</taxon>
        <taxon>Pseudomonadota</taxon>
        <taxon>Gammaproteobacteria</taxon>
        <taxon>Enterobacterales</taxon>
        <taxon>Enterobacteriaceae</taxon>
        <taxon>Salmonella</taxon>
    </lineage>
</organism>
<sequence length="116" mass="13729">MYSTSAVLEITKDFQIILNRPSPENSNYHAYVVDYLKQQHLPDDFFKRLILKQEYFKEGVEFIINCIIIDWVLKDDDGYAIPFNLTDARELLNNVHFGITIYKKILNFCTTEDPFK</sequence>